<dbReference type="STRING" id="1423735.FC15_GL001158"/>
<evidence type="ECO:0000313" key="7">
    <source>
        <dbReference type="Proteomes" id="UP000051315"/>
    </source>
</evidence>
<dbReference type="Gene3D" id="3.40.190.10">
    <property type="entry name" value="Periplasmic binding protein-like II"/>
    <property type="match status" value="2"/>
</dbReference>
<dbReference type="PANTHER" id="PTHR30222:SF17">
    <property type="entry name" value="SPERMIDINE_PUTRESCINE-BINDING PERIPLASMIC PROTEIN"/>
    <property type="match status" value="1"/>
</dbReference>
<dbReference type="SUPFAM" id="SSF53850">
    <property type="entry name" value="Periplasmic binding protein-like II"/>
    <property type="match status" value="1"/>
</dbReference>
<dbReference type="InterPro" id="IPR006059">
    <property type="entry name" value="SBP"/>
</dbReference>
<keyword evidence="4" id="KW-0574">Periplasm</keyword>
<dbReference type="EMBL" id="AZFX01000004">
    <property type="protein sequence ID" value="KRM13695.1"/>
    <property type="molecule type" value="Genomic_DNA"/>
</dbReference>
<sequence length="358" mass="40903">MKKLLSLSLMILALCGILWFGSYHLSQSQGAVTTQNTLNLYNWGDYIDPKLITKFEKQTGYHVQYETFDSNEAMFTKIQQGGTAYDLAVPSDYMIEKMRKANLLVPIQTKKLSNFKYLSKDFLNKSFDPHNRYSVPYFWGTLGIIYNDQEVKASEMQHWDDLWNPKWKDQIMLVDSARDIMGLSLISQGHSVNSTNLKEMVAAQEKLNQLSGNVKAVLADEIKLYMIQNEAPIAVTWSGEASEMLDANSHLHYVVPSEGSNLWFDNIVIPKTAKNIKAAYAFLNFMLDPKNAAQNAEYVGYATPNEAGMKILPAAIRQDKQFYPPASTIDKLEVYQDLGQTKVEEYNDLFLKFKMYRQ</sequence>
<dbReference type="PATRIC" id="fig|1423735.3.peg.1202"/>
<dbReference type="PANTHER" id="PTHR30222">
    <property type="entry name" value="SPERMIDINE/PUTRESCINE-BINDING PERIPLASMIC PROTEIN"/>
    <property type="match status" value="1"/>
</dbReference>
<evidence type="ECO:0000256" key="4">
    <source>
        <dbReference type="ARBA" id="ARBA00022764"/>
    </source>
</evidence>
<keyword evidence="2" id="KW-0813">Transport</keyword>
<dbReference type="PIRSF" id="PIRSF019574">
    <property type="entry name" value="Periplasmic_polyamine_BP"/>
    <property type="match status" value="1"/>
</dbReference>
<dbReference type="Pfam" id="PF13416">
    <property type="entry name" value="SBP_bac_8"/>
    <property type="match status" value="1"/>
</dbReference>
<reference evidence="6 7" key="1">
    <citation type="journal article" date="2015" name="Genome Announc.">
        <title>Expanding the biotechnology potential of lactobacilli through comparative genomics of 213 strains and associated genera.</title>
        <authorList>
            <person name="Sun Z."/>
            <person name="Harris H.M."/>
            <person name="McCann A."/>
            <person name="Guo C."/>
            <person name="Argimon S."/>
            <person name="Zhang W."/>
            <person name="Yang X."/>
            <person name="Jeffery I.B."/>
            <person name="Cooney J.C."/>
            <person name="Kagawa T.F."/>
            <person name="Liu W."/>
            <person name="Song Y."/>
            <person name="Salvetti E."/>
            <person name="Wrobel A."/>
            <person name="Rasinkangas P."/>
            <person name="Parkhill J."/>
            <person name="Rea M.C."/>
            <person name="O'Sullivan O."/>
            <person name="Ritari J."/>
            <person name="Douillard F.P."/>
            <person name="Paul Ross R."/>
            <person name="Yang R."/>
            <person name="Briner A.E."/>
            <person name="Felis G.E."/>
            <person name="de Vos W.M."/>
            <person name="Barrangou R."/>
            <person name="Klaenhammer T.R."/>
            <person name="Caufield P.W."/>
            <person name="Cui Y."/>
            <person name="Zhang H."/>
            <person name="O'Toole P.W."/>
        </authorList>
    </citation>
    <scope>NUCLEOTIDE SEQUENCE [LARGE SCALE GENOMIC DNA]</scope>
    <source>
        <strain evidence="6 7">DSM 17758</strain>
    </source>
</reference>
<dbReference type="Proteomes" id="UP000051315">
    <property type="component" value="Unassembled WGS sequence"/>
</dbReference>
<dbReference type="GO" id="GO:0042597">
    <property type="term" value="C:periplasmic space"/>
    <property type="evidence" value="ECO:0007669"/>
    <property type="project" value="UniProtKB-SubCell"/>
</dbReference>
<protein>
    <submittedName>
        <fullName evidence="6">Spermidine putrescine-binding periplasmic protein</fullName>
    </submittedName>
</protein>
<evidence type="ECO:0000256" key="3">
    <source>
        <dbReference type="ARBA" id="ARBA00022729"/>
    </source>
</evidence>
<dbReference type="GO" id="GO:0015846">
    <property type="term" value="P:polyamine transport"/>
    <property type="evidence" value="ECO:0007669"/>
    <property type="project" value="InterPro"/>
</dbReference>
<organism evidence="6 7">
    <name type="scientific">Lapidilactobacillus concavus DSM 17758</name>
    <dbReference type="NCBI Taxonomy" id="1423735"/>
    <lineage>
        <taxon>Bacteria</taxon>
        <taxon>Bacillati</taxon>
        <taxon>Bacillota</taxon>
        <taxon>Bacilli</taxon>
        <taxon>Lactobacillales</taxon>
        <taxon>Lactobacillaceae</taxon>
        <taxon>Lapidilactobacillus</taxon>
    </lineage>
</organism>
<comment type="subcellular location">
    <subcellularLocation>
        <location evidence="1">Periplasm</location>
    </subcellularLocation>
</comment>
<keyword evidence="3" id="KW-0732">Signal</keyword>
<dbReference type="AlphaFoldDB" id="A0A0R1W845"/>
<dbReference type="RefSeq" id="WP_057823238.1">
    <property type="nucleotide sequence ID" value="NZ_AZFX01000004.1"/>
</dbReference>
<evidence type="ECO:0000256" key="5">
    <source>
        <dbReference type="PIRSR" id="PIRSR019574-1"/>
    </source>
</evidence>
<gene>
    <name evidence="6" type="ORF">FC15_GL001158</name>
</gene>
<feature type="binding site" evidence="5">
    <location>
        <position position="93"/>
    </location>
    <ligand>
        <name>spermidine</name>
        <dbReference type="ChEBI" id="CHEBI:57834"/>
    </ligand>
</feature>
<name>A0A0R1W845_9LACO</name>
<evidence type="ECO:0000313" key="6">
    <source>
        <dbReference type="EMBL" id="KRM13695.1"/>
    </source>
</evidence>
<comment type="caution">
    <text evidence="6">The sequence shown here is derived from an EMBL/GenBank/DDBJ whole genome shotgun (WGS) entry which is preliminary data.</text>
</comment>
<proteinExistence type="predicted"/>
<accession>A0A0R1W845</accession>
<dbReference type="PRINTS" id="PR00909">
    <property type="entry name" value="SPERMDNBNDNG"/>
</dbReference>
<dbReference type="InterPro" id="IPR001188">
    <property type="entry name" value="Sperm_putr-bd"/>
</dbReference>
<dbReference type="GO" id="GO:0019808">
    <property type="term" value="F:polyamine binding"/>
    <property type="evidence" value="ECO:0007669"/>
    <property type="project" value="InterPro"/>
</dbReference>
<dbReference type="CDD" id="cd13663">
    <property type="entry name" value="PBP2_PotD_PotF_like_2"/>
    <property type="match status" value="1"/>
</dbReference>
<dbReference type="OrthoDB" id="9769319at2"/>
<keyword evidence="7" id="KW-1185">Reference proteome</keyword>
<evidence type="ECO:0000256" key="1">
    <source>
        <dbReference type="ARBA" id="ARBA00004418"/>
    </source>
</evidence>
<evidence type="ECO:0000256" key="2">
    <source>
        <dbReference type="ARBA" id="ARBA00022448"/>
    </source>
</evidence>